<dbReference type="SUPFAM" id="SSF53474">
    <property type="entry name" value="alpha/beta-Hydrolases"/>
    <property type="match status" value="1"/>
</dbReference>
<protein>
    <submittedName>
        <fullName evidence="2">Dienelactone hydrolase</fullName>
    </submittedName>
</protein>
<dbReference type="Pfam" id="PF20408">
    <property type="entry name" value="Abhydrolase_11"/>
    <property type="match status" value="1"/>
</dbReference>
<name>A0A558HAX7_PAENT</name>
<dbReference type="EMBL" id="VNFK01000002">
    <property type="protein sequence ID" value="TVU66286.1"/>
    <property type="molecule type" value="Genomic_DNA"/>
</dbReference>
<dbReference type="RefSeq" id="WP_144648191.1">
    <property type="nucleotide sequence ID" value="NZ_VNFK01000002.1"/>
</dbReference>
<evidence type="ECO:0000313" key="3">
    <source>
        <dbReference type="Proteomes" id="UP000316500"/>
    </source>
</evidence>
<dbReference type="AlphaFoldDB" id="A0A558HAX7"/>
<dbReference type="InterPro" id="IPR029058">
    <property type="entry name" value="AB_hydrolase_fold"/>
</dbReference>
<dbReference type="InterPro" id="IPR046879">
    <property type="entry name" value="KANL3/Tex30_Abhydrolase"/>
</dbReference>
<feature type="domain" description="KANL3/Tex30 alpha/beta hydrolase-like" evidence="1">
    <location>
        <begin position="29"/>
        <end position="201"/>
    </location>
</feature>
<gene>
    <name evidence="2" type="ORF">FQP90_02630</name>
</gene>
<evidence type="ECO:0000259" key="1">
    <source>
        <dbReference type="Pfam" id="PF20408"/>
    </source>
</evidence>
<comment type="caution">
    <text evidence="2">The sequence shown here is derived from an EMBL/GenBank/DDBJ whole genome shotgun (WGS) entry which is preliminary data.</text>
</comment>
<dbReference type="PANTHER" id="PTHR13136:SF11">
    <property type="entry name" value="TESTIS-EXPRESSED PROTEIN 30"/>
    <property type="match status" value="1"/>
</dbReference>
<dbReference type="Gene3D" id="3.40.50.1820">
    <property type="entry name" value="alpha/beta hydrolase"/>
    <property type="match status" value="1"/>
</dbReference>
<dbReference type="InterPro" id="IPR026555">
    <property type="entry name" value="NSL3/Tex30"/>
</dbReference>
<proteinExistence type="predicted"/>
<organism evidence="2 3">
    <name type="scientific">Paenarthrobacter nitroguajacolicus</name>
    <name type="common">Arthrobacter nitroguajacolicus</name>
    <dbReference type="NCBI Taxonomy" id="211146"/>
    <lineage>
        <taxon>Bacteria</taxon>
        <taxon>Bacillati</taxon>
        <taxon>Actinomycetota</taxon>
        <taxon>Actinomycetes</taxon>
        <taxon>Micrococcales</taxon>
        <taxon>Micrococcaceae</taxon>
        <taxon>Paenarthrobacter</taxon>
    </lineage>
</organism>
<evidence type="ECO:0000313" key="2">
    <source>
        <dbReference type="EMBL" id="TVU66286.1"/>
    </source>
</evidence>
<dbReference type="GO" id="GO:0016787">
    <property type="term" value="F:hydrolase activity"/>
    <property type="evidence" value="ECO:0007669"/>
    <property type="project" value="UniProtKB-KW"/>
</dbReference>
<reference evidence="2 3" key="1">
    <citation type="submission" date="2019-07" db="EMBL/GenBank/DDBJ databases">
        <title>Diversity of Bacteria from Kongsfjorden, Arctic.</title>
        <authorList>
            <person name="Yu Y."/>
        </authorList>
    </citation>
    <scope>NUCLEOTIDE SEQUENCE [LARGE SCALE GENOMIC DNA]</scope>
    <source>
        <strain evidence="2 3">SM1928</strain>
    </source>
</reference>
<sequence length="221" mass="23569">MPKPEPSVTIAVGETEVSGLHIRPEQPLATLVVAHGAGAGMEHPFLRGFAEAMADEGVATLRFNFPYREAGRRFPDRPPLAIATWRAVMDKAAELSDTEPLWAAGKSFGGRMASMAVAEGMPARGLVYLGYPLHAPGKPEKLRDEHLYGVTAPMLFLQGTRDTFATPSLLESVVEKIGPTATLQWSEGGDHSFAVKGVKRTPAEVGASLAPAVAAFLRTHS</sequence>
<dbReference type="Proteomes" id="UP000316500">
    <property type="component" value="Unassembled WGS sequence"/>
</dbReference>
<accession>A0A558HAX7</accession>
<dbReference type="PANTHER" id="PTHR13136">
    <property type="entry name" value="TESTIS DEVELOPMENT PROTEIN PRTD"/>
    <property type="match status" value="1"/>
</dbReference>
<dbReference type="OrthoDB" id="652634at2"/>
<keyword evidence="2" id="KW-0378">Hydrolase</keyword>